<reference evidence="2 3" key="1">
    <citation type="submission" date="2024-01" db="EMBL/GenBank/DDBJ databases">
        <title>Genome assemblies of Stephania.</title>
        <authorList>
            <person name="Yang L."/>
        </authorList>
    </citation>
    <scope>NUCLEOTIDE SEQUENCE [LARGE SCALE GENOMIC DNA]</scope>
    <source>
        <strain evidence="2">QJT</strain>
        <tissue evidence="2">Leaf</tissue>
    </source>
</reference>
<dbReference type="PANTHER" id="PTHR34285:SF6">
    <property type="entry name" value="TRANSMEMBRANE PROTEIN"/>
    <property type="match status" value="1"/>
</dbReference>
<dbReference type="Proteomes" id="UP001417504">
    <property type="component" value="Unassembled WGS sequence"/>
</dbReference>
<evidence type="ECO:0000313" key="3">
    <source>
        <dbReference type="Proteomes" id="UP001417504"/>
    </source>
</evidence>
<dbReference type="PANTHER" id="PTHR34285">
    <property type="entry name" value="OS08G0510800 PROTEIN"/>
    <property type="match status" value="1"/>
</dbReference>
<comment type="caution">
    <text evidence="2">The sequence shown here is derived from an EMBL/GenBank/DDBJ whole genome shotgun (WGS) entry which is preliminary data.</text>
</comment>
<feature type="compositionally biased region" description="Basic and acidic residues" evidence="1">
    <location>
        <begin position="1"/>
        <end position="18"/>
    </location>
</feature>
<accession>A0AAP0K333</accession>
<gene>
    <name evidence="2" type="ORF">Sjap_004337</name>
</gene>
<feature type="region of interest" description="Disordered" evidence="1">
    <location>
        <begin position="255"/>
        <end position="274"/>
    </location>
</feature>
<organism evidence="2 3">
    <name type="scientific">Stephania japonica</name>
    <dbReference type="NCBI Taxonomy" id="461633"/>
    <lineage>
        <taxon>Eukaryota</taxon>
        <taxon>Viridiplantae</taxon>
        <taxon>Streptophyta</taxon>
        <taxon>Embryophyta</taxon>
        <taxon>Tracheophyta</taxon>
        <taxon>Spermatophyta</taxon>
        <taxon>Magnoliopsida</taxon>
        <taxon>Ranunculales</taxon>
        <taxon>Menispermaceae</taxon>
        <taxon>Menispermoideae</taxon>
        <taxon>Cissampelideae</taxon>
        <taxon>Stephania</taxon>
    </lineage>
</organism>
<feature type="region of interest" description="Disordered" evidence="1">
    <location>
        <begin position="1"/>
        <end position="21"/>
    </location>
</feature>
<evidence type="ECO:0000256" key="1">
    <source>
        <dbReference type="SAM" id="MobiDB-lite"/>
    </source>
</evidence>
<proteinExistence type="predicted"/>
<keyword evidence="3" id="KW-1185">Reference proteome</keyword>
<dbReference type="AlphaFoldDB" id="A0AAP0K333"/>
<sequence length="323" mass="34869">MKASLKLKDPHNPSRGDPHNTYTPVLRLKIPITILNLPFISNILLTSSDSSPLSLNLRTNSPSGLFGSPNNSPLTLSAHFSLFSNNPTKNPTFSLQLKPQFGQFSLKKTAISDSLKNPPKFPIFSTAHDFSGEGAPGRGNFRRGMPELDAGGDGFLSGVAVSAATVLPVGRRVAVRFRWGVNFPPEFGEGCGSLPVLSVEKVSVERVVVEEVERGGGDLEGMCGWMRREVVELRRENRELRESLDGLRLRSGNVGGKTVAKAPSPPLGENAGDFDRWRSKKSAMEENGRMEVKKSGGFEVSKDDVGEELKKAIEAASIINGGA</sequence>
<evidence type="ECO:0000313" key="2">
    <source>
        <dbReference type="EMBL" id="KAK9144434.1"/>
    </source>
</evidence>
<name>A0AAP0K333_9MAGN</name>
<dbReference type="EMBL" id="JBBNAE010000002">
    <property type="protein sequence ID" value="KAK9144434.1"/>
    <property type="molecule type" value="Genomic_DNA"/>
</dbReference>
<protein>
    <submittedName>
        <fullName evidence="2">Uncharacterized protein</fullName>
    </submittedName>
</protein>